<protein>
    <submittedName>
        <fullName evidence="2">Uncharacterized protein</fullName>
    </submittedName>
</protein>
<accession>A0A4Z2EJ94</accession>
<evidence type="ECO:0000313" key="3">
    <source>
        <dbReference type="Proteomes" id="UP000314294"/>
    </source>
</evidence>
<dbReference type="PANTHER" id="PTHR38706:SF3">
    <property type="entry name" value="SI:CH211-198C19.1"/>
    <property type="match status" value="1"/>
</dbReference>
<organism evidence="2 3">
    <name type="scientific">Liparis tanakae</name>
    <name type="common">Tanaka's snailfish</name>
    <dbReference type="NCBI Taxonomy" id="230148"/>
    <lineage>
        <taxon>Eukaryota</taxon>
        <taxon>Metazoa</taxon>
        <taxon>Chordata</taxon>
        <taxon>Craniata</taxon>
        <taxon>Vertebrata</taxon>
        <taxon>Euteleostomi</taxon>
        <taxon>Actinopterygii</taxon>
        <taxon>Neopterygii</taxon>
        <taxon>Teleostei</taxon>
        <taxon>Neoteleostei</taxon>
        <taxon>Acanthomorphata</taxon>
        <taxon>Eupercaria</taxon>
        <taxon>Perciformes</taxon>
        <taxon>Cottioidei</taxon>
        <taxon>Cottales</taxon>
        <taxon>Liparidae</taxon>
        <taxon>Liparis</taxon>
    </lineage>
</organism>
<evidence type="ECO:0000313" key="2">
    <source>
        <dbReference type="EMBL" id="TNN28412.1"/>
    </source>
</evidence>
<comment type="caution">
    <text evidence="2">The sequence shown here is derived from an EMBL/GenBank/DDBJ whole genome shotgun (WGS) entry which is preliminary data.</text>
</comment>
<proteinExistence type="predicted"/>
<dbReference type="PANTHER" id="PTHR38706">
    <property type="entry name" value="SI:CH211-198C19.1-RELATED"/>
    <property type="match status" value="1"/>
</dbReference>
<keyword evidence="1" id="KW-0732">Signal</keyword>
<gene>
    <name evidence="2" type="ORF">EYF80_061439</name>
</gene>
<feature type="signal peptide" evidence="1">
    <location>
        <begin position="1"/>
        <end position="21"/>
    </location>
</feature>
<name>A0A4Z2EJ94_9TELE</name>
<evidence type="ECO:0000256" key="1">
    <source>
        <dbReference type="SAM" id="SignalP"/>
    </source>
</evidence>
<keyword evidence="3" id="KW-1185">Reference proteome</keyword>
<dbReference type="Proteomes" id="UP000314294">
    <property type="component" value="Unassembled WGS sequence"/>
</dbReference>
<dbReference type="AlphaFoldDB" id="A0A4Z2EJ94"/>
<reference evidence="2 3" key="1">
    <citation type="submission" date="2019-03" db="EMBL/GenBank/DDBJ databases">
        <title>First draft genome of Liparis tanakae, snailfish: a comprehensive survey of snailfish specific genes.</title>
        <authorList>
            <person name="Kim W."/>
            <person name="Song I."/>
            <person name="Jeong J.-H."/>
            <person name="Kim D."/>
            <person name="Kim S."/>
            <person name="Ryu S."/>
            <person name="Song J.Y."/>
            <person name="Lee S.K."/>
        </authorList>
    </citation>
    <scope>NUCLEOTIDE SEQUENCE [LARGE SCALE GENOMIC DNA]</scope>
    <source>
        <tissue evidence="2">Muscle</tissue>
    </source>
</reference>
<dbReference type="OrthoDB" id="8961033at2759"/>
<sequence>MAHGKLEILFGLALLVSVVTSLKTLNSDQQLQDSGFGRPRPRHGLALLKWYVQRCVDNNMKAKCDPPRGEYGFHEFKNWQSLLPVIKDRGQRRYYTVGNLNAANAEDLPYDVRRYYNRSDPESNMDRVLVKYNKNSNRIDEIYASAHYEPNETYEIGPNLVESLRRRATTSRNVVYF</sequence>
<dbReference type="EMBL" id="SRLO01006921">
    <property type="protein sequence ID" value="TNN28412.1"/>
    <property type="molecule type" value="Genomic_DNA"/>
</dbReference>
<feature type="chain" id="PRO_5021430301" evidence="1">
    <location>
        <begin position="22"/>
        <end position="177"/>
    </location>
</feature>